<dbReference type="AlphaFoldDB" id="A0A8J2KIJ9"/>
<evidence type="ECO:0000313" key="2">
    <source>
        <dbReference type="Proteomes" id="UP000708208"/>
    </source>
</evidence>
<feature type="non-terminal residue" evidence="1">
    <location>
        <position position="1"/>
    </location>
</feature>
<gene>
    <name evidence="1" type="ORF">AFUS01_LOCUS15387</name>
</gene>
<comment type="caution">
    <text evidence="1">The sequence shown here is derived from an EMBL/GenBank/DDBJ whole genome shotgun (WGS) entry which is preliminary data.</text>
</comment>
<sequence length="27" mass="3016">APPPTTFVAPAGVDKLLVQDRDVYLFW</sequence>
<proteinExistence type="predicted"/>
<evidence type="ECO:0000313" key="1">
    <source>
        <dbReference type="EMBL" id="CAG7726475.1"/>
    </source>
</evidence>
<feature type="non-terminal residue" evidence="1">
    <location>
        <position position="27"/>
    </location>
</feature>
<name>A0A8J2KIJ9_9HEXA</name>
<accession>A0A8J2KIJ9</accession>
<keyword evidence="2" id="KW-1185">Reference proteome</keyword>
<organism evidence="1 2">
    <name type="scientific">Allacma fusca</name>
    <dbReference type="NCBI Taxonomy" id="39272"/>
    <lineage>
        <taxon>Eukaryota</taxon>
        <taxon>Metazoa</taxon>
        <taxon>Ecdysozoa</taxon>
        <taxon>Arthropoda</taxon>
        <taxon>Hexapoda</taxon>
        <taxon>Collembola</taxon>
        <taxon>Symphypleona</taxon>
        <taxon>Sminthuridae</taxon>
        <taxon>Allacma</taxon>
    </lineage>
</organism>
<reference evidence="1" key="1">
    <citation type="submission" date="2021-06" db="EMBL/GenBank/DDBJ databases">
        <authorList>
            <person name="Hodson N. C."/>
            <person name="Mongue J. A."/>
            <person name="Jaron S. K."/>
        </authorList>
    </citation>
    <scope>NUCLEOTIDE SEQUENCE</scope>
</reference>
<dbReference type="Proteomes" id="UP000708208">
    <property type="component" value="Unassembled WGS sequence"/>
</dbReference>
<dbReference type="EMBL" id="CAJVCH010136010">
    <property type="protein sequence ID" value="CAG7726475.1"/>
    <property type="molecule type" value="Genomic_DNA"/>
</dbReference>
<protein>
    <submittedName>
        <fullName evidence="1">Uncharacterized protein</fullName>
    </submittedName>
</protein>